<gene>
    <name evidence="1" type="ordered locus">Pnap_4306</name>
</gene>
<dbReference type="EMBL" id="CP000530">
    <property type="protein sequence ID" value="ABM39588.1"/>
    <property type="molecule type" value="Genomic_DNA"/>
</dbReference>
<name>A1VVB0_POLNA</name>
<reference evidence="2" key="1">
    <citation type="journal article" date="2009" name="Environ. Microbiol.">
        <title>The genome of Polaromonas naphthalenivorans strain CJ2, isolated from coal tar-contaminated sediment, reveals physiological and metabolic versatility and evolution through extensive horizontal gene transfer.</title>
        <authorList>
            <person name="Yagi J.M."/>
            <person name="Sims D."/>
            <person name="Brettin T."/>
            <person name="Bruce D."/>
            <person name="Madsen E.L."/>
        </authorList>
    </citation>
    <scope>NUCLEOTIDE SEQUENCE [LARGE SCALE GENOMIC DNA]</scope>
    <source>
        <strain evidence="2">CJ2</strain>
        <plasmid evidence="2">Plasmid pPNAP01</plasmid>
    </source>
</reference>
<evidence type="ECO:0000313" key="2">
    <source>
        <dbReference type="Proteomes" id="UP000000644"/>
    </source>
</evidence>
<dbReference type="Proteomes" id="UP000000644">
    <property type="component" value="Plasmid pPNAP01"/>
</dbReference>
<sequence length="206" mass="22695">MPSQGIAKPEVFKRCVFSKTSKGNMASDIKKSSEYFLPSNLYLEWQGCELEDFVPAARQRLVMQAHEAAVVAGHFYTNDVKGFAADFLAVSQDLRLLNKHKVHGGDVGYDIYYAGKAVNAAKHWKAISEVNQALQPKVGMPLGTLRISFKRTTNGVITKINGHALVIIGKRGHEVCTFACDVLQLQNASVNAFDKGWRQSPLVKTA</sequence>
<dbReference type="OrthoDB" id="669430at28216"/>
<proteinExistence type="predicted"/>
<dbReference type="KEGG" id="pna:Pnap_4306"/>
<organism evidence="1 2">
    <name type="scientific">Polaromonas naphthalenivorans (strain CJ2)</name>
    <dbReference type="NCBI Taxonomy" id="365044"/>
    <lineage>
        <taxon>Bacteria</taxon>
        <taxon>Pseudomonadati</taxon>
        <taxon>Pseudomonadota</taxon>
        <taxon>Betaproteobacteria</taxon>
        <taxon>Burkholderiales</taxon>
        <taxon>Comamonadaceae</taxon>
        <taxon>Polaromonas</taxon>
    </lineage>
</organism>
<dbReference type="AlphaFoldDB" id="A1VVB0"/>
<keyword evidence="1" id="KW-0614">Plasmid</keyword>
<accession>A1VVB0</accession>
<protein>
    <submittedName>
        <fullName evidence="1">Uncharacterized protein</fullName>
    </submittedName>
</protein>
<dbReference type="HOGENOM" id="CLU_1330927_0_0_4"/>
<geneLocation type="plasmid" evidence="1 2">
    <name>pPNAP01</name>
</geneLocation>
<keyword evidence="2" id="KW-1185">Reference proteome</keyword>
<evidence type="ECO:0000313" key="1">
    <source>
        <dbReference type="EMBL" id="ABM39588.1"/>
    </source>
</evidence>